<protein>
    <submittedName>
        <fullName evidence="2">Uncharacterized protein</fullName>
    </submittedName>
</protein>
<gene>
    <name evidence="2" type="ordered locus">DMIN_00120</name>
</gene>
<proteinExistence type="predicted"/>
<sequence length="57" mass="7077">MLHKFIGFLLFLIISISGFWCIIFFTIIIPYWIFGYLKIYENEKNSYNKWSKFKPFR</sequence>
<keyword evidence="1" id="KW-0472">Membrane</keyword>
<keyword evidence="1" id="KW-1133">Transmembrane helix</keyword>
<name>D5D8F2_KARMD</name>
<accession>D5D8F2</accession>
<keyword evidence="1" id="KW-0812">Transmembrane</keyword>
<dbReference type="Proteomes" id="UP000008245">
    <property type="component" value="Chromosome"/>
</dbReference>
<dbReference type="HOGENOM" id="CLU_2994971_0_0_10"/>
<dbReference type="KEGG" id="smh:DMIN_00120"/>
<evidence type="ECO:0000313" key="2">
    <source>
        <dbReference type="EMBL" id="ADE35324.1"/>
    </source>
</evidence>
<evidence type="ECO:0000256" key="1">
    <source>
        <dbReference type="SAM" id="Phobius"/>
    </source>
</evidence>
<reference evidence="2 3" key="1">
    <citation type="journal article" date="2010" name="PLoS ONE">
        <title>One bacterial cell, one complete genome.</title>
        <authorList>
            <person name="Woyke T."/>
            <person name="Tighe D."/>
            <person name="Mavromatis K."/>
            <person name="Clum A."/>
            <person name="Copeland A."/>
            <person name="Schackwitz W."/>
            <person name="Lapidus A."/>
            <person name="Wu D."/>
            <person name="McCutcheon J.P."/>
            <person name="McDonald B.R."/>
            <person name="Moran N.A."/>
            <person name="Bristow J."/>
            <person name="Cheng J.F."/>
        </authorList>
    </citation>
    <scope>NUCLEOTIDE SEQUENCE [LARGE SCALE GENOMIC DNA]</scope>
    <source>
        <strain evidence="2 3">DMIN</strain>
    </source>
</reference>
<evidence type="ECO:0000313" key="3">
    <source>
        <dbReference type="Proteomes" id="UP000008245"/>
    </source>
</evidence>
<feature type="transmembrane region" description="Helical" evidence="1">
    <location>
        <begin position="6"/>
        <end position="34"/>
    </location>
</feature>
<organism evidence="2 3">
    <name type="scientific">Karelsulcia muelleri (strain DMIN)</name>
    <name type="common">Sulcia muelleri</name>
    <dbReference type="NCBI Taxonomy" id="641892"/>
    <lineage>
        <taxon>Bacteria</taxon>
        <taxon>Pseudomonadati</taxon>
        <taxon>Bacteroidota</taxon>
        <taxon>Flavobacteriia</taxon>
        <taxon>Flavobacteriales</taxon>
        <taxon>Candidatus Karelsulcia</taxon>
    </lineage>
</organism>
<dbReference type="EMBL" id="CP001981">
    <property type="protein sequence ID" value="ADE35324.1"/>
    <property type="molecule type" value="Genomic_DNA"/>
</dbReference>
<dbReference type="AlphaFoldDB" id="D5D8F2"/>